<dbReference type="InterPro" id="IPR000175">
    <property type="entry name" value="Na/ntran_symport"/>
</dbReference>
<dbReference type="EMBL" id="JAODUP010000016">
    <property type="protein sequence ID" value="KAK2168558.1"/>
    <property type="molecule type" value="Genomic_DNA"/>
</dbReference>
<evidence type="ECO:0000256" key="1">
    <source>
        <dbReference type="ARBA" id="ARBA00004141"/>
    </source>
</evidence>
<feature type="binding site" evidence="8">
    <location>
        <position position="399"/>
    </location>
    <ligand>
        <name>Na(+)</name>
        <dbReference type="ChEBI" id="CHEBI:29101"/>
        <label>1</label>
    </ligand>
</feature>
<feature type="binding site" evidence="8">
    <location>
        <position position="299"/>
    </location>
    <ligand>
        <name>Na(+)</name>
        <dbReference type="ChEBI" id="CHEBI:29101"/>
        <label>1</label>
    </ligand>
</feature>
<keyword evidence="13" id="KW-1185">Reference proteome</keyword>
<evidence type="ECO:0000256" key="3">
    <source>
        <dbReference type="ARBA" id="ARBA00022448"/>
    </source>
</evidence>
<feature type="binding site" evidence="8">
    <location>
        <position position="331"/>
    </location>
    <ligand>
        <name>Na(+)</name>
        <dbReference type="ChEBI" id="CHEBI:29101"/>
        <label>1</label>
    </ligand>
</feature>
<feature type="transmembrane region" description="Helical" evidence="11">
    <location>
        <begin position="325"/>
        <end position="351"/>
    </location>
</feature>
<keyword evidence="5 11" id="KW-1133">Transmembrane helix</keyword>
<feature type="transmembrane region" description="Helical" evidence="11">
    <location>
        <begin position="81"/>
        <end position="102"/>
    </location>
</feature>
<dbReference type="AlphaFoldDB" id="A0AAD9KBD4"/>
<evidence type="ECO:0000256" key="7">
    <source>
        <dbReference type="ARBA" id="ARBA00023180"/>
    </source>
</evidence>
<feature type="transmembrane region" description="Helical" evidence="11">
    <location>
        <begin position="371"/>
        <end position="398"/>
    </location>
</feature>
<feature type="binding site" evidence="8">
    <location>
        <position position="60"/>
    </location>
    <ligand>
        <name>Na(+)</name>
        <dbReference type="ChEBI" id="CHEBI:29101"/>
        <label>1</label>
    </ligand>
</feature>
<keyword evidence="8" id="KW-0915">Sodium</keyword>
<dbReference type="GO" id="GO:0005283">
    <property type="term" value="F:amino acid:sodium symporter activity"/>
    <property type="evidence" value="ECO:0007669"/>
    <property type="project" value="TreeGrafter"/>
</dbReference>
<feature type="binding site" evidence="8">
    <location>
        <position position="59"/>
    </location>
    <ligand>
        <name>Na(+)</name>
        <dbReference type="ChEBI" id="CHEBI:29101"/>
        <label>1</label>
    </ligand>
</feature>
<evidence type="ECO:0000256" key="6">
    <source>
        <dbReference type="ARBA" id="ARBA00023136"/>
    </source>
</evidence>
<sequence>MTSPNEAESAESKKAMIALQNGGCHEEVTSTNTETGSVAYERGTWSRQLDFVFSCVGYAVGLGNLWRFPYLCMRNGGGAFLIPYVLFLSLCGIPLYFMEICLGQFSSRSPMSLWVISPMFKGLGYAMILVSGIVCVYYNVIMAWSLYYMYAAFTGFSTGILPWTTCDNEWNTAACLARIQSSNATLRLNDTQAVNSTLGKSIMKSRNTTANVTLKMITPTTEFWENHVLQLTDGIHNLGSIRWPLLLCLLLAWIIVFACLCKGVKSSGKIGILYYLTPDFSRLLDFKVWIEACAQIFYSLGPAYGGLITMSSYNRFNNNCYRDAILIPVINCMTSFFAGFVVFSVVGFLAYTADLPVSEVITSGPGLAFIVYPEALALLPFSPLWAVIFFFMLVIIGLDTQFGMFETMTSGFVDEFPKFLKGRKMQFTALMCFAEFLLGIPIVTQGGMYIFQIMDWYSATFSLMTISTIECLVIAWRYGVNRLYGDIQLMIGFKPTIWWKICWTMITPAVLACVLLFTVATFSAPVVGEYIFPWWAVAFGWMLALCSIIPIPIVMMLTLLKGTGTVWQRIIRLSAPTDEWCPVNKNKTAALCVVEESKL</sequence>
<dbReference type="SUPFAM" id="SSF161070">
    <property type="entry name" value="SNF-like"/>
    <property type="match status" value="1"/>
</dbReference>
<dbReference type="GO" id="GO:0089718">
    <property type="term" value="P:amino acid import across plasma membrane"/>
    <property type="evidence" value="ECO:0007669"/>
    <property type="project" value="TreeGrafter"/>
</dbReference>
<evidence type="ECO:0000313" key="12">
    <source>
        <dbReference type="EMBL" id="KAK2168558.1"/>
    </source>
</evidence>
<feature type="binding site" evidence="8">
    <location>
        <position position="64"/>
    </location>
    <ligand>
        <name>Na(+)</name>
        <dbReference type="ChEBI" id="CHEBI:29101"/>
        <label>1</label>
    </ligand>
</feature>
<feature type="transmembrane region" description="Helical" evidence="11">
    <location>
        <begin position="456"/>
        <end position="476"/>
    </location>
</feature>
<feature type="transmembrane region" description="Helical" evidence="11">
    <location>
        <begin position="497"/>
        <end position="522"/>
    </location>
</feature>
<evidence type="ECO:0000256" key="5">
    <source>
        <dbReference type="ARBA" id="ARBA00022989"/>
    </source>
</evidence>
<feature type="binding site" evidence="8">
    <location>
        <position position="57"/>
    </location>
    <ligand>
        <name>Na(+)</name>
        <dbReference type="ChEBI" id="CHEBI:29101"/>
        <label>1</label>
    </ligand>
</feature>
<comment type="subcellular location">
    <subcellularLocation>
        <location evidence="1">Membrane</location>
        <topology evidence="1">Multi-pass membrane protein</topology>
    </subcellularLocation>
</comment>
<dbReference type="PANTHER" id="PTHR11616">
    <property type="entry name" value="SODIUM/CHLORIDE DEPENDENT TRANSPORTER"/>
    <property type="match status" value="1"/>
</dbReference>
<keyword evidence="9" id="KW-1015">Disulfide bond</keyword>
<dbReference type="GO" id="GO:0005886">
    <property type="term" value="C:plasma membrane"/>
    <property type="evidence" value="ECO:0007669"/>
    <property type="project" value="TreeGrafter"/>
</dbReference>
<feature type="transmembrane region" description="Helical" evidence="11">
    <location>
        <begin position="123"/>
        <end position="147"/>
    </location>
</feature>
<evidence type="ECO:0000256" key="9">
    <source>
        <dbReference type="PIRSR" id="PIRSR600175-2"/>
    </source>
</evidence>
<evidence type="ECO:0000256" key="8">
    <source>
        <dbReference type="PIRSR" id="PIRSR600175-1"/>
    </source>
</evidence>
<keyword evidence="8" id="KW-0479">Metal-binding</keyword>
<comment type="caution">
    <text evidence="12">The sequence shown here is derived from an EMBL/GenBank/DDBJ whole genome shotgun (WGS) entry which is preliminary data.</text>
</comment>
<feature type="transmembrane region" description="Helical" evidence="11">
    <location>
        <begin position="534"/>
        <end position="560"/>
    </location>
</feature>
<dbReference type="GO" id="GO:0046872">
    <property type="term" value="F:metal ion binding"/>
    <property type="evidence" value="ECO:0007669"/>
    <property type="project" value="UniProtKB-KW"/>
</dbReference>
<keyword evidence="3 10" id="KW-0813">Transport</keyword>
<proteinExistence type="inferred from homology"/>
<keyword evidence="4 10" id="KW-0812">Transmembrane</keyword>
<keyword evidence="6 11" id="KW-0472">Membrane</keyword>
<keyword evidence="10" id="KW-0769">Symport</keyword>
<comment type="similarity">
    <text evidence="2 10">Belongs to the sodium:neurotransmitter symporter (SNF) (TC 2.A.22) family.</text>
</comment>
<dbReference type="Proteomes" id="UP001208570">
    <property type="component" value="Unassembled WGS sequence"/>
</dbReference>
<accession>A0AAD9KBD4</accession>
<evidence type="ECO:0000256" key="4">
    <source>
        <dbReference type="ARBA" id="ARBA00022692"/>
    </source>
</evidence>
<name>A0AAD9KBD4_9ANNE</name>
<organism evidence="12 13">
    <name type="scientific">Paralvinella palmiformis</name>
    <dbReference type="NCBI Taxonomy" id="53620"/>
    <lineage>
        <taxon>Eukaryota</taxon>
        <taxon>Metazoa</taxon>
        <taxon>Spiralia</taxon>
        <taxon>Lophotrochozoa</taxon>
        <taxon>Annelida</taxon>
        <taxon>Polychaeta</taxon>
        <taxon>Sedentaria</taxon>
        <taxon>Canalipalpata</taxon>
        <taxon>Terebellida</taxon>
        <taxon>Terebelliformia</taxon>
        <taxon>Alvinellidae</taxon>
        <taxon>Paralvinella</taxon>
    </lineage>
</organism>
<protein>
    <recommendedName>
        <fullName evidence="10">Transporter</fullName>
    </recommendedName>
</protein>
<feature type="transmembrane region" description="Helical" evidence="11">
    <location>
        <begin position="241"/>
        <end position="261"/>
    </location>
</feature>
<keyword evidence="7" id="KW-0325">Glycoprotein</keyword>
<evidence type="ECO:0000313" key="13">
    <source>
        <dbReference type="Proteomes" id="UP001208570"/>
    </source>
</evidence>
<dbReference type="Pfam" id="PF00209">
    <property type="entry name" value="SNF"/>
    <property type="match status" value="2"/>
</dbReference>
<evidence type="ECO:0000256" key="2">
    <source>
        <dbReference type="ARBA" id="ARBA00006459"/>
    </source>
</evidence>
<evidence type="ECO:0000256" key="11">
    <source>
        <dbReference type="SAM" id="Phobius"/>
    </source>
</evidence>
<dbReference type="PROSITE" id="PS00610">
    <property type="entry name" value="NA_NEUROTRAN_SYMP_1"/>
    <property type="match status" value="1"/>
</dbReference>
<evidence type="ECO:0000256" key="10">
    <source>
        <dbReference type="RuleBase" id="RU003732"/>
    </source>
</evidence>
<dbReference type="InterPro" id="IPR037272">
    <property type="entry name" value="SNS_sf"/>
</dbReference>
<feature type="transmembrane region" description="Helical" evidence="11">
    <location>
        <begin position="51"/>
        <end position="69"/>
    </location>
</feature>
<dbReference type="PANTHER" id="PTHR11616:SF321">
    <property type="entry name" value="SODIUM-DEPENDENT NUTRIENT AMINO ACID TRANSPORTER 1-RELATED"/>
    <property type="match status" value="1"/>
</dbReference>
<reference evidence="12" key="1">
    <citation type="journal article" date="2023" name="Mol. Biol. Evol.">
        <title>Third-Generation Sequencing Reveals the Adaptive Role of the Epigenome in Three Deep-Sea Polychaetes.</title>
        <authorList>
            <person name="Perez M."/>
            <person name="Aroh O."/>
            <person name="Sun Y."/>
            <person name="Lan Y."/>
            <person name="Juniper S.K."/>
            <person name="Young C.R."/>
            <person name="Angers B."/>
            <person name="Qian P.Y."/>
        </authorList>
    </citation>
    <scope>NUCLEOTIDE SEQUENCE</scope>
    <source>
        <strain evidence="12">P08H-3</strain>
    </source>
</reference>
<feature type="transmembrane region" description="Helical" evidence="11">
    <location>
        <begin position="427"/>
        <end position="450"/>
    </location>
</feature>
<feature type="disulfide bond" evidence="9">
    <location>
        <begin position="166"/>
        <end position="175"/>
    </location>
</feature>
<gene>
    <name evidence="12" type="ORF">LSH36_16g14023</name>
</gene>
<dbReference type="PRINTS" id="PR00176">
    <property type="entry name" value="NANEUSMPORT"/>
</dbReference>
<dbReference type="PROSITE" id="PS50267">
    <property type="entry name" value="NA_NEUROTRAN_SYMP_3"/>
    <property type="match status" value="1"/>
</dbReference>